<dbReference type="KEGG" id="too:C7K38_00800"/>
<evidence type="ECO:0000313" key="5">
    <source>
        <dbReference type="Proteomes" id="UP001157039"/>
    </source>
</evidence>
<proteinExistence type="predicted"/>
<dbReference type="InterPro" id="IPR000182">
    <property type="entry name" value="GNAT_dom"/>
</dbReference>
<dbReference type="SUPFAM" id="SSF55729">
    <property type="entry name" value="Acyl-CoA N-acyltransferases (Nat)"/>
    <property type="match status" value="1"/>
</dbReference>
<dbReference type="Pfam" id="PF13673">
    <property type="entry name" value="Acetyltransf_10"/>
    <property type="match status" value="1"/>
</dbReference>
<gene>
    <name evidence="2" type="ORF">C7K38_00800</name>
    <name evidence="3" type="ORF">GCM10025885_01780</name>
</gene>
<sequence>MIIKKVPYNSKEYQQTLELRDKVMKLPLSRSIYDEDLLNERDAYILGAFDDKRLLGVGVLSQTENTNTLKVDYLCVDTDIQTKHVGTTLLHKFEEYALSIGKNVIMLEARVTAEPFYTKLNYVPSGEKFIKPNAPVEHIIMRKQLMQETKV</sequence>
<accession>A0AA37XJ23</accession>
<reference evidence="2" key="3">
    <citation type="submission" date="2018-03" db="EMBL/GenBank/DDBJ databases">
        <authorList>
            <person name="Jeon C.O."/>
        </authorList>
    </citation>
    <scope>NUCLEOTIDE SEQUENCE</scope>
    <source>
        <strain evidence="2">JCM 31126</strain>
    </source>
</reference>
<evidence type="ECO:0000259" key="1">
    <source>
        <dbReference type="PROSITE" id="PS51186"/>
    </source>
</evidence>
<reference evidence="2 4" key="1">
    <citation type="journal article" date="2012" name="Int. J. Syst. Evol. Microbiol.">
        <title>Characterization of Tetragenococcus strains from sugar thick juice reveals a novel species, Tetragenococcus osmophilus sp. nov., and divides Tetragenococcus halophilus into two subspecies, T. halophilus subsp. halophilus subsp. nov. and T. halophilus subsp. flandriensis subsp. nov.</title>
        <authorList>
            <person name="Juste A."/>
            <person name="Van Trappen S."/>
            <person name="Verreth C."/>
            <person name="Cleenwerck I."/>
            <person name="De Vos P."/>
            <person name="Lievens B."/>
            <person name="Willems K.A."/>
        </authorList>
    </citation>
    <scope>NUCLEOTIDE SEQUENCE [LARGE SCALE GENOMIC DNA]</scope>
    <source>
        <strain evidence="2 4">JCM 31126</strain>
    </source>
</reference>
<dbReference type="CDD" id="cd04301">
    <property type="entry name" value="NAT_SF"/>
    <property type="match status" value="1"/>
</dbReference>
<dbReference type="Gene3D" id="3.40.630.30">
    <property type="match status" value="1"/>
</dbReference>
<evidence type="ECO:0000313" key="3">
    <source>
        <dbReference type="EMBL" id="GMA71129.1"/>
    </source>
</evidence>
<evidence type="ECO:0000313" key="2">
    <source>
        <dbReference type="EMBL" id="AYW47036.1"/>
    </source>
</evidence>
<dbReference type="AlphaFoldDB" id="A0AA37XJ23"/>
<organism evidence="3 5">
    <name type="scientific">Tetragenococcus osmophilus</name>
    <dbReference type="NCBI Taxonomy" id="526944"/>
    <lineage>
        <taxon>Bacteria</taxon>
        <taxon>Bacillati</taxon>
        <taxon>Bacillota</taxon>
        <taxon>Bacilli</taxon>
        <taxon>Lactobacillales</taxon>
        <taxon>Enterococcaceae</taxon>
        <taxon>Tetragenococcus</taxon>
    </lineage>
</organism>
<dbReference type="EMBL" id="BSUW01000001">
    <property type="protein sequence ID" value="GMA71129.1"/>
    <property type="molecule type" value="Genomic_DNA"/>
</dbReference>
<name>A0AA37XJ23_9ENTE</name>
<dbReference type="PROSITE" id="PS51186">
    <property type="entry name" value="GNAT"/>
    <property type="match status" value="1"/>
</dbReference>
<dbReference type="EMBL" id="CP027783">
    <property type="protein sequence ID" value="AYW47036.1"/>
    <property type="molecule type" value="Genomic_DNA"/>
</dbReference>
<reference evidence="3 5" key="2">
    <citation type="journal article" date="2014" name="Int. J. Syst. Evol. Microbiol.">
        <title>Complete genome sequence of Corynebacterium casei LMG S-19264T (=DSM 44701T), isolated from a smear-ripened cheese.</title>
        <authorList>
            <consortium name="US DOE Joint Genome Institute (JGI-PGF)"/>
            <person name="Walter F."/>
            <person name="Albersmeier A."/>
            <person name="Kalinowski J."/>
            <person name="Ruckert C."/>
        </authorList>
    </citation>
    <scope>NUCLEOTIDE SEQUENCE [LARGE SCALE GENOMIC DNA]</scope>
    <source>
        <strain evidence="3 5">NBRC 114545</strain>
    </source>
</reference>
<dbReference type="GO" id="GO:0016747">
    <property type="term" value="F:acyltransferase activity, transferring groups other than amino-acyl groups"/>
    <property type="evidence" value="ECO:0007669"/>
    <property type="project" value="InterPro"/>
</dbReference>
<dbReference type="InterPro" id="IPR016181">
    <property type="entry name" value="Acyl_CoA_acyltransferase"/>
</dbReference>
<reference evidence="3" key="4">
    <citation type="submission" date="2023-02" db="EMBL/GenBank/DDBJ databases">
        <authorList>
            <person name="Sun Q."/>
            <person name="Mori K."/>
        </authorList>
    </citation>
    <scope>NUCLEOTIDE SEQUENCE</scope>
    <source>
        <strain evidence="3">NBRC 114545</strain>
    </source>
</reference>
<dbReference type="RefSeq" id="WP_123933912.1">
    <property type="nucleotide sequence ID" value="NZ_BSUW01000001.1"/>
</dbReference>
<evidence type="ECO:0000313" key="4">
    <source>
        <dbReference type="Proteomes" id="UP000268310"/>
    </source>
</evidence>
<keyword evidence="4" id="KW-1185">Reference proteome</keyword>
<dbReference type="Proteomes" id="UP001157039">
    <property type="component" value="Unassembled WGS sequence"/>
</dbReference>
<protein>
    <recommendedName>
        <fullName evidence="1">N-acetyltransferase domain-containing protein</fullName>
    </recommendedName>
</protein>
<dbReference type="Proteomes" id="UP000268310">
    <property type="component" value="Chromosome"/>
</dbReference>
<feature type="domain" description="N-acetyltransferase" evidence="1">
    <location>
        <begin position="1"/>
        <end position="146"/>
    </location>
</feature>